<dbReference type="SUPFAM" id="SSF81383">
    <property type="entry name" value="F-box domain"/>
    <property type="match status" value="1"/>
</dbReference>
<dbReference type="EMBL" id="LWDX02049041">
    <property type="protein sequence ID" value="OEL20994.1"/>
    <property type="molecule type" value="Genomic_DNA"/>
</dbReference>
<accession>A0A1E5V7I8</accession>
<gene>
    <name evidence="1" type="ORF">BAE44_0017987</name>
</gene>
<proteinExistence type="predicted"/>
<organism evidence="1 2">
    <name type="scientific">Dichanthelium oligosanthes</name>
    <dbReference type="NCBI Taxonomy" id="888268"/>
    <lineage>
        <taxon>Eukaryota</taxon>
        <taxon>Viridiplantae</taxon>
        <taxon>Streptophyta</taxon>
        <taxon>Embryophyta</taxon>
        <taxon>Tracheophyta</taxon>
        <taxon>Spermatophyta</taxon>
        <taxon>Magnoliopsida</taxon>
        <taxon>Liliopsida</taxon>
        <taxon>Poales</taxon>
        <taxon>Poaceae</taxon>
        <taxon>PACMAD clade</taxon>
        <taxon>Panicoideae</taxon>
        <taxon>Panicodae</taxon>
        <taxon>Paniceae</taxon>
        <taxon>Dichantheliinae</taxon>
        <taxon>Dichanthelium</taxon>
    </lineage>
</organism>
<protein>
    <recommendedName>
        <fullName evidence="3">F-box domain-containing protein</fullName>
    </recommendedName>
</protein>
<evidence type="ECO:0008006" key="3">
    <source>
        <dbReference type="Google" id="ProtNLM"/>
    </source>
</evidence>
<reference evidence="1 2" key="1">
    <citation type="submission" date="2016-09" db="EMBL/GenBank/DDBJ databases">
        <title>The draft genome of Dichanthelium oligosanthes: A C3 panicoid grass species.</title>
        <authorList>
            <person name="Studer A.J."/>
            <person name="Schnable J.C."/>
            <person name="Brutnell T.P."/>
        </authorList>
    </citation>
    <scope>NUCLEOTIDE SEQUENCE [LARGE SCALE GENOMIC DNA]</scope>
    <source>
        <strain evidence="2">cv. Kellogg 1175</strain>
        <tissue evidence="1">Leaf</tissue>
    </source>
</reference>
<dbReference type="Gene3D" id="1.20.1280.50">
    <property type="match status" value="1"/>
</dbReference>
<evidence type="ECO:0000313" key="2">
    <source>
        <dbReference type="Proteomes" id="UP000095767"/>
    </source>
</evidence>
<dbReference type="OrthoDB" id="1919832at2759"/>
<dbReference type="Proteomes" id="UP000095767">
    <property type="component" value="Unassembled WGS sequence"/>
</dbReference>
<dbReference type="InterPro" id="IPR053197">
    <property type="entry name" value="F-box_SCFL_complex_component"/>
</dbReference>
<dbReference type="AlphaFoldDB" id="A0A1E5V7I8"/>
<dbReference type="PANTHER" id="PTHR34223:SF99">
    <property type="entry name" value="OS04G0440200 PROTEIN"/>
    <property type="match status" value="1"/>
</dbReference>
<dbReference type="PANTHER" id="PTHR34223">
    <property type="entry name" value="OS11G0201299 PROTEIN"/>
    <property type="match status" value="1"/>
</dbReference>
<dbReference type="InterPro" id="IPR036047">
    <property type="entry name" value="F-box-like_dom_sf"/>
</dbReference>
<keyword evidence="2" id="KW-1185">Reference proteome</keyword>
<name>A0A1E5V7I8_9POAL</name>
<evidence type="ECO:0000313" key="1">
    <source>
        <dbReference type="EMBL" id="OEL20994.1"/>
    </source>
</evidence>
<comment type="caution">
    <text evidence="1">The sequence shown here is derived from an EMBL/GenBank/DDBJ whole genome shotgun (WGS) entry which is preliminary data.</text>
</comment>
<sequence>METPSASRERADAVTVDRLSDLPDGVLADVQSRLTYRQAVRTGALSRRWRNLIWPDAPYPPSGIDIDQRAFGVAGIRYLKTTPSDVMASKLRDEVLKNNFR</sequence>